<name>A0A6I4IT02_9FLAO</name>
<proteinExistence type="predicted"/>
<dbReference type="OrthoDB" id="1024359at2"/>
<dbReference type="PROSITE" id="PS51257">
    <property type="entry name" value="PROKAR_LIPOPROTEIN"/>
    <property type="match status" value="1"/>
</dbReference>
<dbReference type="Gene3D" id="3.40.1000.10">
    <property type="entry name" value="Mog1/PsbP, alpha/beta/alpha sandwich"/>
    <property type="match status" value="1"/>
</dbReference>
<dbReference type="Pfam" id="PF12712">
    <property type="entry name" value="DUF3805"/>
    <property type="match status" value="1"/>
</dbReference>
<dbReference type="Proteomes" id="UP000431264">
    <property type="component" value="Unassembled WGS sequence"/>
</dbReference>
<feature type="domain" description="DUF3805" evidence="1">
    <location>
        <begin position="37"/>
        <end position="147"/>
    </location>
</feature>
<protein>
    <submittedName>
        <fullName evidence="2">DUF3805 domain-containing protein</fullName>
    </submittedName>
</protein>
<dbReference type="InterPro" id="IPR024315">
    <property type="entry name" value="DUF3805"/>
</dbReference>
<evidence type="ECO:0000313" key="3">
    <source>
        <dbReference type="Proteomes" id="UP000431264"/>
    </source>
</evidence>
<organism evidence="2 3">
    <name type="scientific">Flavobacterium profundi</name>
    <dbReference type="NCBI Taxonomy" id="1774945"/>
    <lineage>
        <taxon>Bacteria</taxon>
        <taxon>Pseudomonadati</taxon>
        <taxon>Bacteroidota</taxon>
        <taxon>Flavobacteriia</taxon>
        <taxon>Flavobacteriales</taxon>
        <taxon>Flavobacteriaceae</taxon>
        <taxon>Flavobacterium</taxon>
    </lineage>
</organism>
<comment type="caution">
    <text evidence="2">The sequence shown here is derived from an EMBL/GenBank/DDBJ whole genome shotgun (WGS) entry which is preliminary data.</text>
</comment>
<evidence type="ECO:0000259" key="1">
    <source>
        <dbReference type="Pfam" id="PF12712"/>
    </source>
</evidence>
<evidence type="ECO:0000313" key="2">
    <source>
        <dbReference type="EMBL" id="MVO09994.1"/>
    </source>
</evidence>
<reference evidence="3" key="1">
    <citation type="submission" date="2019-05" db="EMBL/GenBank/DDBJ databases">
        <title>Flavobacterium profundi sp. nov., isolated from a deep-sea seamount.</title>
        <authorList>
            <person name="Zhang D.-C."/>
        </authorList>
    </citation>
    <scope>NUCLEOTIDE SEQUENCE [LARGE SCALE GENOMIC DNA]</scope>
    <source>
        <strain evidence="3">TP390</strain>
    </source>
</reference>
<gene>
    <name evidence="2" type="ORF">GOQ30_12555</name>
</gene>
<dbReference type="AlphaFoldDB" id="A0A6I4IT02"/>
<dbReference type="EMBL" id="WQLW01000009">
    <property type="protein sequence ID" value="MVO09994.1"/>
    <property type="molecule type" value="Genomic_DNA"/>
</dbReference>
<sequence length="165" mass="19703">MNKFNTEMKYTILLMSFLFMSCNSQPKNNIFTSEFGYSIILPEKWAEYEDEENLNAFFDTENWTGNLRITVIELDRNIDDNYIEKEYIRLTNAEKIITQNGYTGFKYLEKSQDGLMYYWQLFHKNKMFVCSFVLNLENNTKLKEAEIEKVEKIINSIKAFNKTKP</sequence>
<accession>A0A6I4IT02</accession>
<keyword evidence="3" id="KW-1185">Reference proteome</keyword>